<feature type="region of interest" description="Disordered" evidence="2">
    <location>
        <begin position="228"/>
        <end position="280"/>
    </location>
</feature>
<dbReference type="PANTHER" id="PTHR40788:SF1">
    <property type="entry name" value="IPA PROTEIN"/>
    <property type="match status" value="1"/>
</dbReference>
<evidence type="ECO:0000256" key="1">
    <source>
        <dbReference type="SAM" id="Coils"/>
    </source>
</evidence>
<evidence type="ECO:0000313" key="4">
    <source>
        <dbReference type="Proteomes" id="UP001305414"/>
    </source>
</evidence>
<sequence>MLYNSYTDKGQRTTLLQEIISVCGLEFNRTQMILKRQMSTTKNGRRFFKRIANTHDNGNARIILKGKPESLAPHDKQLRYILCLCQPRMTASNAAEWLEKLDELYITDPSKRLELDMRVIDALGDLANIVGYTKLLSDVFPLSGINCKEGQRFVTRLRELEEELNQLKSEIDLSGFASSFTIPLQPEVARAALKEFKEFIINKAGTEIGFLYYDLLSDCMESVKKEIKPQAKEDDAQKTDKVFKDKEISSQFGSPKDHEVRVQERRQREKTRPREEYGRN</sequence>
<evidence type="ECO:0000256" key="2">
    <source>
        <dbReference type="SAM" id="MobiDB-lite"/>
    </source>
</evidence>
<keyword evidence="1" id="KW-0175">Coiled coil</keyword>
<evidence type="ECO:0000313" key="3">
    <source>
        <dbReference type="EMBL" id="KAK5637034.1"/>
    </source>
</evidence>
<accession>A0AAN7V4I8</accession>
<keyword evidence="4" id="KW-1185">Reference proteome</keyword>
<organism evidence="3 4">
    <name type="scientific">Xylaria bambusicola</name>
    <dbReference type="NCBI Taxonomy" id="326684"/>
    <lineage>
        <taxon>Eukaryota</taxon>
        <taxon>Fungi</taxon>
        <taxon>Dikarya</taxon>
        <taxon>Ascomycota</taxon>
        <taxon>Pezizomycotina</taxon>
        <taxon>Sordariomycetes</taxon>
        <taxon>Xylariomycetidae</taxon>
        <taxon>Xylariales</taxon>
        <taxon>Xylariaceae</taxon>
        <taxon>Xylaria</taxon>
    </lineage>
</organism>
<proteinExistence type="predicted"/>
<dbReference type="EMBL" id="JAWHQM010000089">
    <property type="protein sequence ID" value="KAK5637034.1"/>
    <property type="molecule type" value="Genomic_DNA"/>
</dbReference>
<dbReference type="Proteomes" id="UP001305414">
    <property type="component" value="Unassembled WGS sequence"/>
</dbReference>
<name>A0AAN7V4I8_9PEZI</name>
<reference evidence="3 4" key="1">
    <citation type="submission" date="2023-10" db="EMBL/GenBank/DDBJ databases">
        <title>Draft genome sequence of Xylaria bambusicola isolate GMP-LS, the root and basal stem rot pathogen of sugarcane in Indonesia.</title>
        <authorList>
            <person name="Selvaraj P."/>
            <person name="Muralishankar V."/>
            <person name="Muruganantham S."/>
            <person name="Sp S."/>
            <person name="Haryani S."/>
            <person name="Lau K.J.X."/>
            <person name="Naqvi N.I."/>
        </authorList>
    </citation>
    <scope>NUCLEOTIDE SEQUENCE [LARGE SCALE GENOMIC DNA]</scope>
    <source>
        <strain evidence="3">GMP-LS</strain>
    </source>
</reference>
<comment type="caution">
    <text evidence="3">The sequence shown here is derived from an EMBL/GenBank/DDBJ whole genome shotgun (WGS) entry which is preliminary data.</text>
</comment>
<protein>
    <submittedName>
        <fullName evidence="3">Uncharacterized protein</fullName>
    </submittedName>
</protein>
<dbReference type="AlphaFoldDB" id="A0AAN7V4I8"/>
<feature type="coiled-coil region" evidence="1">
    <location>
        <begin position="150"/>
        <end position="177"/>
    </location>
</feature>
<feature type="compositionally biased region" description="Basic and acidic residues" evidence="2">
    <location>
        <begin position="228"/>
        <end position="248"/>
    </location>
</feature>
<feature type="compositionally biased region" description="Basic and acidic residues" evidence="2">
    <location>
        <begin position="255"/>
        <end position="280"/>
    </location>
</feature>
<dbReference type="PANTHER" id="PTHR40788">
    <property type="entry name" value="CLR5 DOMAIN-CONTAINING PROTEIN-RELATED"/>
    <property type="match status" value="1"/>
</dbReference>
<gene>
    <name evidence="3" type="ORF">RRF57_012746</name>
</gene>